<evidence type="ECO:0000256" key="3">
    <source>
        <dbReference type="ARBA" id="ARBA00022989"/>
    </source>
</evidence>
<dbReference type="PROSITE" id="PS51012">
    <property type="entry name" value="ABC_TM2"/>
    <property type="match status" value="1"/>
</dbReference>
<dbReference type="InterPro" id="IPR051784">
    <property type="entry name" value="Nod_factor_ABC_transporter"/>
</dbReference>
<feature type="transmembrane region" description="Helical" evidence="5">
    <location>
        <begin position="65"/>
        <end position="88"/>
    </location>
</feature>
<feature type="transmembrane region" description="Helical" evidence="5">
    <location>
        <begin position="176"/>
        <end position="195"/>
    </location>
</feature>
<dbReference type="GO" id="GO:0140359">
    <property type="term" value="F:ABC-type transporter activity"/>
    <property type="evidence" value="ECO:0007669"/>
    <property type="project" value="InterPro"/>
</dbReference>
<dbReference type="Pfam" id="PF01061">
    <property type="entry name" value="ABC2_membrane"/>
    <property type="match status" value="1"/>
</dbReference>
<evidence type="ECO:0000256" key="4">
    <source>
        <dbReference type="ARBA" id="ARBA00023136"/>
    </source>
</evidence>
<comment type="caution">
    <text evidence="7">The sequence shown here is derived from an EMBL/GenBank/DDBJ whole genome shotgun (WGS) entry which is preliminary data.</text>
</comment>
<gene>
    <name evidence="7" type="ORF">COY66_06480</name>
</gene>
<feature type="transmembrane region" description="Helical" evidence="5">
    <location>
        <begin position="140"/>
        <end position="164"/>
    </location>
</feature>
<evidence type="ECO:0000259" key="6">
    <source>
        <dbReference type="PROSITE" id="PS51012"/>
    </source>
</evidence>
<evidence type="ECO:0000256" key="2">
    <source>
        <dbReference type="ARBA" id="ARBA00022692"/>
    </source>
</evidence>
<evidence type="ECO:0000313" key="7">
    <source>
        <dbReference type="EMBL" id="PIY95574.1"/>
    </source>
</evidence>
<keyword evidence="5" id="KW-1003">Cell membrane</keyword>
<sequence length="265" mass="29469">MKYDFILELRSLRNIFLRDILHFFRDKTRIIASVVQPIFFLGVFGVGLKSALGVGQGLGFDFVEFMFPGIIATTTLGVALNTSISIVTDREFGFLKEILVAPVSRASIVAGKIFSGIFIGLFQAIMLIALSPIFGLKIDWGAIPGLLFIALLLSFAVTSMGLLIASRMRSAEGFQFIFQFLFFPMMFLSGAFFPITDVPTWMKIISNINPLTYAVDGLRNIVFHGVPEIVRNTIIIHSLRFDALLIVAFGLIMFGLAFWSFNRAE</sequence>
<dbReference type="AlphaFoldDB" id="A0A2M7RFV8"/>
<comment type="subcellular location">
    <subcellularLocation>
        <location evidence="5">Cell membrane</location>
        <topology evidence="5">Multi-pass membrane protein</topology>
    </subcellularLocation>
    <subcellularLocation>
        <location evidence="1">Membrane</location>
        <topology evidence="1">Multi-pass membrane protein</topology>
    </subcellularLocation>
</comment>
<keyword evidence="4 5" id="KW-0472">Membrane</keyword>
<reference evidence="7 8" key="1">
    <citation type="submission" date="2017-09" db="EMBL/GenBank/DDBJ databases">
        <title>Depth-based differentiation of microbial function through sediment-hosted aquifers and enrichment of novel symbionts in the deep terrestrial subsurface.</title>
        <authorList>
            <person name="Probst A.J."/>
            <person name="Ladd B."/>
            <person name="Jarett J.K."/>
            <person name="Geller-Mcgrath D.E."/>
            <person name="Sieber C.M."/>
            <person name="Emerson J.B."/>
            <person name="Anantharaman K."/>
            <person name="Thomas B.C."/>
            <person name="Malmstrom R."/>
            <person name="Stieglmeier M."/>
            <person name="Klingl A."/>
            <person name="Woyke T."/>
            <person name="Ryan C.M."/>
            <person name="Banfield J.F."/>
        </authorList>
    </citation>
    <scope>NUCLEOTIDE SEQUENCE [LARGE SCALE GENOMIC DNA]</scope>
    <source>
        <strain evidence="7">CG_4_10_14_0_8_um_filter_42_10</strain>
    </source>
</reference>
<feature type="transmembrane region" description="Helical" evidence="5">
    <location>
        <begin position="109"/>
        <end position="134"/>
    </location>
</feature>
<dbReference type="GO" id="GO:0043190">
    <property type="term" value="C:ATP-binding cassette (ABC) transporter complex"/>
    <property type="evidence" value="ECO:0007669"/>
    <property type="project" value="InterPro"/>
</dbReference>
<dbReference type="PANTHER" id="PTHR43229:SF2">
    <property type="entry name" value="NODULATION PROTEIN J"/>
    <property type="match status" value="1"/>
</dbReference>
<comment type="similarity">
    <text evidence="5">Belongs to the ABC-2 integral membrane protein family.</text>
</comment>
<protein>
    <recommendedName>
        <fullName evidence="5">Transport permease protein</fullName>
    </recommendedName>
</protein>
<keyword evidence="2 5" id="KW-0812">Transmembrane</keyword>
<feature type="transmembrane region" description="Helical" evidence="5">
    <location>
        <begin position="30"/>
        <end position="53"/>
    </location>
</feature>
<dbReference type="PRINTS" id="PR00164">
    <property type="entry name" value="ABC2TRNSPORT"/>
</dbReference>
<dbReference type="InterPro" id="IPR047817">
    <property type="entry name" value="ABC2_TM_bact-type"/>
</dbReference>
<proteinExistence type="inferred from homology"/>
<evidence type="ECO:0000256" key="5">
    <source>
        <dbReference type="RuleBase" id="RU361157"/>
    </source>
</evidence>
<dbReference type="EMBL" id="PFMD01000077">
    <property type="protein sequence ID" value="PIY95574.1"/>
    <property type="molecule type" value="Genomic_DNA"/>
</dbReference>
<dbReference type="InterPro" id="IPR013525">
    <property type="entry name" value="ABC2_TM"/>
</dbReference>
<dbReference type="Proteomes" id="UP000230779">
    <property type="component" value="Unassembled WGS sequence"/>
</dbReference>
<name>A0A2M7RFV8_9BACT</name>
<accession>A0A2M7RFV8</accession>
<dbReference type="InterPro" id="IPR000412">
    <property type="entry name" value="ABC_2_transport"/>
</dbReference>
<evidence type="ECO:0000313" key="8">
    <source>
        <dbReference type="Proteomes" id="UP000230779"/>
    </source>
</evidence>
<keyword evidence="5" id="KW-0813">Transport</keyword>
<keyword evidence="3 5" id="KW-1133">Transmembrane helix</keyword>
<evidence type="ECO:0000256" key="1">
    <source>
        <dbReference type="ARBA" id="ARBA00004141"/>
    </source>
</evidence>
<feature type="transmembrane region" description="Helical" evidence="5">
    <location>
        <begin position="243"/>
        <end position="261"/>
    </location>
</feature>
<organism evidence="7 8">
    <name type="scientific">Candidatus Kerfeldbacteria bacterium CG_4_10_14_0_8_um_filter_42_10</name>
    <dbReference type="NCBI Taxonomy" id="2014248"/>
    <lineage>
        <taxon>Bacteria</taxon>
        <taxon>Candidatus Kerfeldiibacteriota</taxon>
    </lineage>
</organism>
<dbReference type="PIRSF" id="PIRSF006648">
    <property type="entry name" value="DrrB"/>
    <property type="match status" value="1"/>
</dbReference>
<feature type="domain" description="ABC transmembrane type-2" evidence="6">
    <location>
        <begin position="28"/>
        <end position="264"/>
    </location>
</feature>
<dbReference type="PANTHER" id="PTHR43229">
    <property type="entry name" value="NODULATION PROTEIN J"/>
    <property type="match status" value="1"/>
</dbReference>